<dbReference type="AlphaFoldDB" id="A0A5K3FC65"/>
<dbReference type="InterPro" id="IPR040661">
    <property type="entry name" value="LZ3wCH"/>
</dbReference>
<feature type="coiled-coil region" evidence="6">
    <location>
        <begin position="79"/>
        <end position="147"/>
    </location>
</feature>
<evidence type="ECO:0000256" key="4">
    <source>
        <dbReference type="ARBA" id="ARBA00023242"/>
    </source>
</evidence>
<dbReference type="Pfam" id="PF18517">
    <property type="entry name" value="LZ3wCH"/>
    <property type="match status" value="1"/>
</dbReference>
<dbReference type="InterPro" id="IPR005647">
    <property type="entry name" value="Mnd1"/>
</dbReference>
<dbReference type="GO" id="GO:0003690">
    <property type="term" value="F:double-stranded DNA binding"/>
    <property type="evidence" value="ECO:0007669"/>
    <property type="project" value="InterPro"/>
</dbReference>
<evidence type="ECO:0000256" key="3">
    <source>
        <dbReference type="ARBA" id="ARBA00023054"/>
    </source>
</evidence>
<name>A0A5K3FC65_MESCO</name>
<keyword evidence="3 6" id="KW-0175">Coiled coil</keyword>
<reference evidence="9" key="1">
    <citation type="submission" date="2019-11" db="UniProtKB">
        <authorList>
            <consortium name="WormBaseParasite"/>
        </authorList>
    </citation>
    <scope>IDENTIFICATION</scope>
</reference>
<accession>A0A5K3FC65</accession>
<comment type="function">
    <text evidence="5">Required for proper homologous chromosome pairing and efficient cross-over and intragenic recombination during meiosis.</text>
</comment>
<dbReference type="GO" id="GO:0005634">
    <property type="term" value="C:nucleus"/>
    <property type="evidence" value="ECO:0007669"/>
    <property type="project" value="UniProtKB-SubCell"/>
</dbReference>
<dbReference type="InterPro" id="IPR040453">
    <property type="entry name" value="Mnd1_HTH"/>
</dbReference>
<evidence type="ECO:0000256" key="2">
    <source>
        <dbReference type="ARBA" id="ARBA00005981"/>
    </source>
</evidence>
<comment type="subcellular location">
    <subcellularLocation>
        <location evidence="1 5">Nucleus</location>
    </subcellularLocation>
</comment>
<dbReference type="WBParaSite" id="MCU_006262-RA">
    <property type="protein sequence ID" value="MCU_006262-RA"/>
    <property type="gene ID" value="MCU_006262"/>
</dbReference>
<feature type="domain" description="Leucine zipper with capping helix" evidence="8">
    <location>
        <begin position="153"/>
        <end position="203"/>
    </location>
</feature>
<evidence type="ECO:0000256" key="6">
    <source>
        <dbReference type="SAM" id="Coils"/>
    </source>
</evidence>
<sequence>MSKKRGLSLEEKREKMTEFFHEKKDFFTLKELERLCPKEKGIPSMTVKDVLMSLVYDGIVDTDKIGTSVYFWAFPSKAGQNRRKKIEDLRNELSQTESRLQSVLRALSEAKVGKEDTVDRVETISTLGANESLLQELNNELSQLQKYHPDRLHAVQSQTKTATESANRWTDNIFQVTCWAKEKFGVDESTLLKQFRVPENFDYYDN</sequence>
<evidence type="ECO:0000256" key="1">
    <source>
        <dbReference type="ARBA" id="ARBA00004123"/>
    </source>
</evidence>
<dbReference type="PIRSF" id="PIRSF026991">
    <property type="entry name" value="Mnd1"/>
    <property type="match status" value="1"/>
</dbReference>
<evidence type="ECO:0000259" key="8">
    <source>
        <dbReference type="Pfam" id="PF18517"/>
    </source>
</evidence>
<evidence type="ECO:0000256" key="5">
    <source>
        <dbReference type="PIRNR" id="PIRNR026991"/>
    </source>
</evidence>
<proteinExistence type="inferred from homology"/>
<evidence type="ECO:0000313" key="9">
    <source>
        <dbReference type="WBParaSite" id="MCU_006262-RA"/>
    </source>
</evidence>
<keyword evidence="4 5" id="KW-0539">Nucleus</keyword>
<feature type="domain" description="Mnd1 HTH" evidence="7">
    <location>
        <begin position="16"/>
        <end position="75"/>
    </location>
</feature>
<evidence type="ECO:0000259" key="7">
    <source>
        <dbReference type="Pfam" id="PF03962"/>
    </source>
</evidence>
<dbReference type="GO" id="GO:0007131">
    <property type="term" value="P:reciprocal meiotic recombination"/>
    <property type="evidence" value="ECO:0007669"/>
    <property type="project" value="InterPro"/>
</dbReference>
<dbReference type="Pfam" id="PF03962">
    <property type="entry name" value="Mnd1"/>
    <property type="match status" value="1"/>
</dbReference>
<organism evidence="9">
    <name type="scientific">Mesocestoides corti</name>
    <name type="common">Flatworm</name>
    <dbReference type="NCBI Taxonomy" id="53468"/>
    <lineage>
        <taxon>Eukaryota</taxon>
        <taxon>Metazoa</taxon>
        <taxon>Spiralia</taxon>
        <taxon>Lophotrochozoa</taxon>
        <taxon>Platyhelminthes</taxon>
        <taxon>Cestoda</taxon>
        <taxon>Eucestoda</taxon>
        <taxon>Cyclophyllidea</taxon>
        <taxon>Mesocestoididae</taxon>
        <taxon>Mesocestoides</taxon>
    </lineage>
</organism>
<comment type="similarity">
    <text evidence="2 5">Belongs to the MND1 family.</text>
</comment>
<protein>
    <recommendedName>
        <fullName evidence="5">Meiotic nuclear division protein 1 homolog</fullName>
    </recommendedName>
</protein>